<dbReference type="RefSeq" id="WP_198944346.1">
    <property type="nucleotide sequence ID" value="NZ_LZZM01000178.1"/>
</dbReference>
<protein>
    <submittedName>
        <fullName evidence="2">Uncharacterized protein</fullName>
    </submittedName>
</protein>
<comment type="caution">
    <text evidence="2">The sequence shown here is derived from an EMBL/GenBank/DDBJ whole genome shotgun (WGS) entry which is preliminary data.</text>
</comment>
<feature type="signal peptide" evidence="1">
    <location>
        <begin position="1"/>
        <end position="26"/>
    </location>
</feature>
<accession>A0A1S8TEI9</accession>
<organism evidence="2 3">
    <name type="scientific">Clostridium puniceum</name>
    <dbReference type="NCBI Taxonomy" id="29367"/>
    <lineage>
        <taxon>Bacteria</taxon>
        <taxon>Bacillati</taxon>
        <taxon>Bacillota</taxon>
        <taxon>Clostridia</taxon>
        <taxon>Eubacteriales</taxon>
        <taxon>Clostridiaceae</taxon>
        <taxon>Clostridium</taxon>
    </lineage>
</organism>
<evidence type="ECO:0000313" key="3">
    <source>
        <dbReference type="Proteomes" id="UP000190890"/>
    </source>
</evidence>
<reference evidence="2 3" key="1">
    <citation type="submission" date="2016-05" db="EMBL/GenBank/DDBJ databases">
        <title>Microbial solvent formation.</title>
        <authorList>
            <person name="Poehlein A."/>
            <person name="Montoya Solano J.D."/>
            <person name="Flitsch S."/>
            <person name="Krabben P."/>
            <person name="Duerre P."/>
            <person name="Daniel R."/>
        </authorList>
    </citation>
    <scope>NUCLEOTIDE SEQUENCE [LARGE SCALE GENOMIC DNA]</scope>
    <source>
        <strain evidence="2 3">DSM 2619</strain>
    </source>
</reference>
<gene>
    <name evidence="2" type="ORF">CLPUN_29000</name>
</gene>
<dbReference type="STRING" id="29367.CLPUN_29000"/>
<dbReference type="AlphaFoldDB" id="A0A1S8TEI9"/>
<keyword evidence="1" id="KW-0732">Signal</keyword>
<feature type="chain" id="PRO_5011961438" evidence="1">
    <location>
        <begin position="27"/>
        <end position="204"/>
    </location>
</feature>
<proteinExistence type="predicted"/>
<sequence>MLKRYTKITSLLIIAASIVSMVPAMAIEYQMIKSQDGVIYDAYSKAGGVFLIDGEINGDEDRAIYLLKDGKYTKLEDAETGDKIGDICQGKYLEMTESGTGVVYYVDITTGKELDDYSRVAENGDIARNLRNKIKKDNDRRFSEDSIDNLVTADTTVRGDGSGEETMWGLTGSWRQYFYRLDNPFVVGSYTKDTATIYSDSEGY</sequence>
<keyword evidence="3" id="KW-1185">Reference proteome</keyword>
<dbReference type="Proteomes" id="UP000190890">
    <property type="component" value="Unassembled WGS sequence"/>
</dbReference>
<evidence type="ECO:0000313" key="2">
    <source>
        <dbReference type="EMBL" id="OOM76052.1"/>
    </source>
</evidence>
<dbReference type="EMBL" id="LZZM01000178">
    <property type="protein sequence ID" value="OOM76052.1"/>
    <property type="molecule type" value="Genomic_DNA"/>
</dbReference>
<name>A0A1S8TEI9_9CLOT</name>
<evidence type="ECO:0000256" key="1">
    <source>
        <dbReference type="SAM" id="SignalP"/>
    </source>
</evidence>